<name>A0A183AIV9_9TREM</name>
<accession>A0A183AIV9</accession>
<dbReference type="Pfam" id="PF10257">
    <property type="entry name" value="RAI16-like"/>
    <property type="match status" value="1"/>
</dbReference>
<feature type="region of interest" description="Disordered" evidence="1">
    <location>
        <begin position="661"/>
        <end position="681"/>
    </location>
</feature>
<feature type="compositionally biased region" description="Polar residues" evidence="1">
    <location>
        <begin position="443"/>
        <end position="460"/>
    </location>
</feature>
<feature type="compositionally biased region" description="Polar residues" evidence="1">
    <location>
        <begin position="383"/>
        <end position="392"/>
    </location>
</feature>
<organism evidence="2">
    <name type="scientific">Echinostoma caproni</name>
    <dbReference type="NCBI Taxonomy" id="27848"/>
    <lineage>
        <taxon>Eukaryota</taxon>
        <taxon>Metazoa</taxon>
        <taxon>Spiralia</taxon>
        <taxon>Lophotrochozoa</taxon>
        <taxon>Platyhelminthes</taxon>
        <taxon>Trematoda</taxon>
        <taxon>Digenea</taxon>
        <taxon>Plagiorchiida</taxon>
        <taxon>Echinostomata</taxon>
        <taxon>Echinostomatoidea</taxon>
        <taxon>Echinostomatidae</taxon>
        <taxon>Echinostoma</taxon>
    </lineage>
</organism>
<feature type="compositionally biased region" description="Basic residues" evidence="1">
    <location>
        <begin position="393"/>
        <end position="402"/>
    </location>
</feature>
<dbReference type="PANTHER" id="PTHR21705">
    <property type="entry name" value="RAI16 PROTEIN-RELATED"/>
    <property type="match status" value="1"/>
</dbReference>
<feature type="region of interest" description="Disordered" evidence="1">
    <location>
        <begin position="598"/>
        <end position="626"/>
    </location>
</feature>
<evidence type="ECO:0000313" key="2">
    <source>
        <dbReference type="WBParaSite" id="ECPE_0000690801-mRNA-1"/>
    </source>
</evidence>
<feature type="region of interest" description="Disordered" evidence="1">
    <location>
        <begin position="443"/>
        <end position="493"/>
    </location>
</feature>
<protein>
    <submittedName>
        <fullName evidence="2">FTS and Hook-interacting protein</fullName>
    </submittedName>
</protein>
<proteinExistence type="predicted"/>
<dbReference type="WBParaSite" id="ECPE_0000690801-mRNA-1">
    <property type="protein sequence ID" value="ECPE_0000690801-mRNA-1"/>
    <property type="gene ID" value="ECPE_0000690801"/>
</dbReference>
<reference evidence="2" key="1">
    <citation type="submission" date="2016-06" db="UniProtKB">
        <authorList>
            <consortium name="WormBaseParasite"/>
        </authorList>
    </citation>
    <scope>IDENTIFICATION</scope>
</reference>
<feature type="region of interest" description="Disordered" evidence="1">
    <location>
        <begin position="383"/>
        <end position="420"/>
    </location>
</feature>
<evidence type="ECO:0000256" key="1">
    <source>
        <dbReference type="SAM" id="MobiDB-lite"/>
    </source>
</evidence>
<sequence length="726" mass="81305">LFSITVRERILEKLLLWVEAAPSKSNELHSRMRDQQRAHLLSLFETLMTQSRQNVIAEISVLRPLLQFLFKLSSQLRPAYSKVYGRTLYEFCVLLCRDSLFLDHCRKICEELFGQPHIVFSMLVPLIHQGDAVGDWAKDAFLLVLSVSKRDDALGNYLAFESDFCPVLATGLSGLYSSLPKKLVPRHELPNAQDLDSPGGPVTLTSAAFFEPLSSAPCVVELPVGGPSWHQLAENEWNQSTDLRRFLHTLDFCNLVIKICHQNVRDQLLYYINSGFLVPVLGSALHQSALDEVVAATAYLELFLRRLTEPTLIKLVLNFIVNGTYDSYSILTSLINRLNSKAALGMVTLSLFRTILSFHCEDVMYELVLKYLIPFYDAPVTTTSGDSSSQSPKMHHQSRWRPSRSQEDKPTTPHAVASNQLSLDLVRSGDRFMSLANTATPSKRFEVNTSQQVLRSSTEGVHNADPCEPLPLSRDRRSPASLSGVMERSAHSENGDVPNDWVLVQTRMADLNPPEKPFLFPYLRCTQRRIRRRREACSAWHSSYVSRTLDTSTTLTMTLTDKELELNEHRDRKDIHLSPQRPFTNQVCSPVREISSAVHMGNSGGDVRSNGDLDSPRPVRSATMSRAQASSLYQLNYFEDSSEEEAFSAKQQEIPGQNLRSRLSHLGSSSPSDSPGLSPTTNAYLPIKQNVTTEDSVCTCLTAAEANIVMEACSTPPRFESIHAQS</sequence>
<dbReference type="InterPro" id="IPR019384">
    <property type="entry name" value="FHIP"/>
</dbReference>
<feature type="compositionally biased region" description="Low complexity" evidence="1">
    <location>
        <begin position="661"/>
        <end position="678"/>
    </location>
</feature>
<dbReference type="PANTHER" id="PTHR21705:SF11">
    <property type="entry name" value="FHIP FAMILY PROTEIN CG3558"/>
    <property type="match status" value="1"/>
</dbReference>
<dbReference type="AlphaFoldDB" id="A0A183AIV9"/>